<evidence type="ECO:0000256" key="3">
    <source>
        <dbReference type="ARBA" id="ARBA00022801"/>
    </source>
</evidence>
<dbReference type="WBParaSite" id="PTRK_0000485400.1">
    <property type="protein sequence ID" value="PTRK_0000485400.1"/>
    <property type="gene ID" value="PTRK_0000485400"/>
</dbReference>
<dbReference type="GO" id="GO:0019695">
    <property type="term" value="P:choline metabolic process"/>
    <property type="evidence" value="ECO:0007669"/>
    <property type="project" value="TreeGrafter"/>
</dbReference>
<organism evidence="8 9">
    <name type="scientific">Parastrongyloides trichosuri</name>
    <name type="common">Possum-specific nematode worm</name>
    <dbReference type="NCBI Taxonomy" id="131310"/>
    <lineage>
        <taxon>Eukaryota</taxon>
        <taxon>Metazoa</taxon>
        <taxon>Ecdysozoa</taxon>
        <taxon>Nematoda</taxon>
        <taxon>Chromadorea</taxon>
        <taxon>Rhabditida</taxon>
        <taxon>Tylenchina</taxon>
        <taxon>Panagrolaimomorpha</taxon>
        <taxon>Strongyloidoidea</taxon>
        <taxon>Strongyloididae</taxon>
        <taxon>Parastrongyloides</taxon>
    </lineage>
</organism>
<dbReference type="ESTHER" id="parti-a0a0n4zbe1">
    <property type="family name" value="Cholinesterase-like"/>
</dbReference>
<keyword evidence="4" id="KW-1015">Disulfide bond</keyword>
<dbReference type="GO" id="GO:0006581">
    <property type="term" value="P:acetylcholine catabolic process"/>
    <property type="evidence" value="ECO:0007669"/>
    <property type="project" value="TreeGrafter"/>
</dbReference>
<evidence type="ECO:0000313" key="8">
    <source>
        <dbReference type="Proteomes" id="UP000038045"/>
    </source>
</evidence>
<dbReference type="GO" id="GO:0005615">
    <property type="term" value="C:extracellular space"/>
    <property type="evidence" value="ECO:0007669"/>
    <property type="project" value="TreeGrafter"/>
</dbReference>
<sequence length="596" mass="66402">MIYCTSIILLLLSQVGTSSINLKEYRTEQFNSTNGPINGTRIRILNANVKQFLGIPYAKPPVGNLRFKAPEKLNGILYNKTHPYVANKLANSCPQPNTLSNVSGFDVFVPLNNITEDCLQLNIFKPNKNNGTFLVFFHGGAFYLGSSSIDIFNASVLAIKSNSIIVTVHYRLGMLGFGYLGEDSDIKGNMGLLDQQMALQWIKENANKISGHFRNNITIYGESAGAASVTAHLLSNDSHSLFDRVISSSGTITNSWATIPSYIAENNTRTVAKALNCTGNNTVVLSCLQEKNTSEILLKSATIRHPDQLPFSFAFTPIQNDSVFFKGNIKEKLIKKDIKNNSDLIIGKNANESTIFMFFSLNYTLFNCTLNVSLPIEDPINQCHMDSKALEEMAKIAVKTLNLSSTYVTNIVKLYNTSVPGNEYRDKVAKLYADITFDCDIIQFALDYANVSTTGNTYFYEFEKVSSNCKFPKWAGAVHSGELEFAFGLPFRNSSQFNDTERNISLGIMERFGNFTHYGNPRNSWGRFNSTSYNRLIIGDSFVMRGNIKDDSKTSIKDCGQLSKESGLKCPPFNSLTCDALRNMTISYMREQQKSN</sequence>
<evidence type="ECO:0000259" key="7">
    <source>
        <dbReference type="Pfam" id="PF00135"/>
    </source>
</evidence>
<dbReference type="PRINTS" id="PR00878">
    <property type="entry name" value="CHOLNESTRASE"/>
</dbReference>
<evidence type="ECO:0000256" key="2">
    <source>
        <dbReference type="ARBA" id="ARBA00022487"/>
    </source>
</evidence>
<dbReference type="InterPro" id="IPR000997">
    <property type="entry name" value="Cholinesterase"/>
</dbReference>
<keyword evidence="2" id="KW-0719">Serine esterase</keyword>
<dbReference type="Pfam" id="PF00135">
    <property type="entry name" value="COesterase"/>
    <property type="match status" value="1"/>
</dbReference>
<dbReference type="Proteomes" id="UP000038045">
    <property type="component" value="Unplaced"/>
</dbReference>
<dbReference type="AlphaFoldDB" id="A0A0N4ZBE1"/>
<evidence type="ECO:0000313" key="9">
    <source>
        <dbReference type="WBParaSite" id="PTRK_0000485400.1"/>
    </source>
</evidence>
<dbReference type="PANTHER" id="PTHR43918">
    <property type="entry name" value="ACETYLCHOLINESTERASE"/>
    <property type="match status" value="1"/>
</dbReference>
<keyword evidence="6" id="KW-0732">Signal</keyword>
<feature type="active site" description="Charge relay system" evidence="5">
    <location>
        <position position="479"/>
    </location>
</feature>
<dbReference type="PANTHER" id="PTHR43918:SF15">
    <property type="entry name" value="CARBOXYLIC ESTER HYDROLASE"/>
    <property type="match status" value="1"/>
</dbReference>
<feature type="domain" description="Carboxylesterase type B" evidence="7">
    <location>
        <begin position="31"/>
        <end position="545"/>
    </location>
</feature>
<comment type="similarity">
    <text evidence="1">Belongs to the type-B carboxylesterase/lipase family.</text>
</comment>
<dbReference type="SUPFAM" id="SSF53474">
    <property type="entry name" value="alpha/beta-Hydrolases"/>
    <property type="match status" value="1"/>
</dbReference>
<accession>A0A0N4ZBE1</accession>
<dbReference type="InterPro" id="IPR029058">
    <property type="entry name" value="AB_hydrolase_fold"/>
</dbReference>
<keyword evidence="3" id="KW-0378">Hydrolase</keyword>
<dbReference type="STRING" id="131310.A0A0N4ZBE1"/>
<evidence type="ECO:0000256" key="4">
    <source>
        <dbReference type="ARBA" id="ARBA00023157"/>
    </source>
</evidence>
<evidence type="ECO:0000256" key="5">
    <source>
        <dbReference type="PIRSR" id="PIRSR600997-1"/>
    </source>
</evidence>
<dbReference type="InterPro" id="IPR050654">
    <property type="entry name" value="AChE-related_enzymes"/>
</dbReference>
<feature type="active site" description="Acyl-ester intermediate" evidence="5">
    <location>
        <position position="223"/>
    </location>
</feature>
<feature type="active site" description="Charge relay system" evidence="5">
    <location>
        <position position="352"/>
    </location>
</feature>
<keyword evidence="8" id="KW-1185">Reference proteome</keyword>
<dbReference type="GO" id="GO:0005886">
    <property type="term" value="C:plasma membrane"/>
    <property type="evidence" value="ECO:0007669"/>
    <property type="project" value="TreeGrafter"/>
</dbReference>
<dbReference type="GO" id="GO:0003990">
    <property type="term" value="F:acetylcholinesterase activity"/>
    <property type="evidence" value="ECO:0007669"/>
    <property type="project" value="TreeGrafter"/>
</dbReference>
<feature type="signal peptide" evidence="6">
    <location>
        <begin position="1"/>
        <end position="18"/>
    </location>
</feature>
<protein>
    <submittedName>
        <fullName evidence="9">Acetylcholinesterase</fullName>
    </submittedName>
</protein>
<evidence type="ECO:0000256" key="1">
    <source>
        <dbReference type="ARBA" id="ARBA00005964"/>
    </source>
</evidence>
<evidence type="ECO:0000256" key="6">
    <source>
        <dbReference type="SAM" id="SignalP"/>
    </source>
</evidence>
<proteinExistence type="inferred from homology"/>
<reference evidence="9" key="1">
    <citation type="submission" date="2017-02" db="UniProtKB">
        <authorList>
            <consortium name="WormBaseParasite"/>
        </authorList>
    </citation>
    <scope>IDENTIFICATION</scope>
</reference>
<feature type="chain" id="PRO_5005891422" evidence="6">
    <location>
        <begin position="19"/>
        <end position="596"/>
    </location>
</feature>
<dbReference type="InterPro" id="IPR002018">
    <property type="entry name" value="CarbesteraseB"/>
</dbReference>
<dbReference type="Gene3D" id="3.40.50.1820">
    <property type="entry name" value="alpha/beta hydrolase"/>
    <property type="match status" value="1"/>
</dbReference>
<name>A0A0N4ZBE1_PARTI</name>